<name>A0A7I7T313_9MYCO</name>
<gene>
    <name evidence="1" type="ORF">MHEL_07190</name>
</gene>
<dbReference type="KEGG" id="mhev:MHEL_07190"/>
<protein>
    <submittedName>
        <fullName evidence="1">Uncharacterized protein</fullName>
    </submittedName>
</protein>
<accession>A0A7I7T313</accession>
<evidence type="ECO:0000313" key="1">
    <source>
        <dbReference type="EMBL" id="BBY62476.1"/>
    </source>
</evidence>
<dbReference type="Proteomes" id="UP000467148">
    <property type="component" value="Chromosome"/>
</dbReference>
<reference evidence="1 2" key="1">
    <citation type="journal article" date="2019" name="Emerg. Microbes Infect.">
        <title>Comprehensive subspecies identification of 175 nontuberculous mycobacteria species based on 7547 genomic profiles.</title>
        <authorList>
            <person name="Matsumoto Y."/>
            <person name="Kinjo T."/>
            <person name="Motooka D."/>
            <person name="Nabeya D."/>
            <person name="Jung N."/>
            <person name="Uechi K."/>
            <person name="Horii T."/>
            <person name="Iida T."/>
            <person name="Fujita J."/>
            <person name="Nakamura S."/>
        </authorList>
    </citation>
    <scope>NUCLEOTIDE SEQUENCE [LARGE SCALE GENOMIC DNA]</scope>
    <source>
        <strain evidence="1 2">JCM 30396</strain>
    </source>
</reference>
<proteinExistence type="predicted"/>
<keyword evidence="2" id="KW-1185">Reference proteome</keyword>
<sequence length="73" mass="7738">MVTVIVALSHCVLPRLTPARPDRTGTDRTRARWADPGGADIAARVDVHVYVVVVLALIGFPVEIHPGAATVIS</sequence>
<dbReference type="EMBL" id="AP022596">
    <property type="protein sequence ID" value="BBY62476.1"/>
    <property type="molecule type" value="Genomic_DNA"/>
</dbReference>
<dbReference type="AlphaFoldDB" id="A0A7I7T313"/>
<organism evidence="1 2">
    <name type="scientific">Mycolicibacterium helvum</name>
    <dbReference type="NCBI Taxonomy" id="1534349"/>
    <lineage>
        <taxon>Bacteria</taxon>
        <taxon>Bacillati</taxon>
        <taxon>Actinomycetota</taxon>
        <taxon>Actinomycetes</taxon>
        <taxon>Mycobacteriales</taxon>
        <taxon>Mycobacteriaceae</taxon>
        <taxon>Mycolicibacterium</taxon>
    </lineage>
</organism>
<evidence type="ECO:0000313" key="2">
    <source>
        <dbReference type="Proteomes" id="UP000467148"/>
    </source>
</evidence>